<dbReference type="GO" id="GO:0044716">
    <property type="term" value="F:8-oxo-GDP phosphatase activity"/>
    <property type="evidence" value="ECO:0007669"/>
    <property type="project" value="TreeGrafter"/>
</dbReference>
<organism evidence="13 14">
    <name type="scientific">Berryella wangjianweii</name>
    <dbReference type="NCBI Taxonomy" id="2734634"/>
    <lineage>
        <taxon>Bacteria</taxon>
        <taxon>Bacillati</taxon>
        <taxon>Actinomycetota</taxon>
        <taxon>Coriobacteriia</taxon>
        <taxon>Eggerthellales</taxon>
        <taxon>Eggerthellaceae</taxon>
        <taxon>Berryella</taxon>
    </lineage>
</organism>
<dbReference type="InterPro" id="IPR020476">
    <property type="entry name" value="Nudix_hydrolase"/>
</dbReference>
<dbReference type="RefSeq" id="WP_173163626.1">
    <property type="nucleotide sequence ID" value="NZ_CP053716.1"/>
</dbReference>
<keyword evidence="5" id="KW-0479">Metal-binding</keyword>
<accession>A0A6M8IYY8</accession>
<sequence length="133" mass="14927">MSRHLNVVAAIIERDGSVLATQRATGSLAGGWEFPGGKVEPGEEPREALLREIREELDAQVSIERHVTDIDHAYDDFTLHLQCYLCHLEGDGAYTLMEHADARWLDALSIDSVPWLPADIALIRRIKREGIVR</sequence>
<feature type="domain" description="Nudix hydrolase" evidence="12">
    <location>
        <begin position="2"/>
        <end position="128"/>
    </location>
</feature>
<dbReference type="CDD" id="cd03425">
    <property type="entry name" value="NUDIX_MutT_NudA_like"/>
    <property type="match status" value="1"/>
</dbReference>
<dbReference type="PANTHER" id="PTHR47707">
    <property type="entry name" value="8-OXO-DGTP DIPHOSPHATASE"/>
    <property type="match status" value="1"/>
</dbReference>
<dbReference type="PANTHER" id="PTHR47707:SF1">
    <property type="entry name" value="NUDIX HYDROLASE FAMILY PROTEIN"/>
    <property type="match status" value="1"/>
</dbReference>
<keyword evidence="8" id="KW-0460">Magnesium</keyword>
<dbReference type="PROSITE" id="PS00893">
    <property type="entry name" value="NUDIX_BOX"/>
    <property type="match status" value="1"/>
</dbReference>
<evidence type="ECO:0000256" key="2">
    <source>
        <dbReference type="ARBA" id="ARBA00005582"/>
    </source>
</evidence>
<evidence type="ECO:0000313" key="13">
    <source>
        <dbReference type="EMBL" id="QKF06930.1"/>
    </source>
</evidence>
<comment type="similarity">
    <text evidence="2">Belongs to the Nudix hydrolase family.</text>
</comment>
<protein>
    <recommendedName>
        <fullName evidence="11">8-oxo-dGTP diphosphatase</fullName>
        <ecNumber evidence="11">3.6.1.55</ecNumber>
    </recommendedName>
</protein>
<dbReference type="GO" id="GO:0006260">
    <property type="term" value="P:DNA replication"/>
    <property type="evidence" value="ECO:0007669"/>
    <property type="project" value="UniProtKB-KW"/>
</dbReference>
<gene>
    <name evidence="13" type="ORF">HLV38_01415</name>
</gene>
<dbReference type="KEGG" id="bwa:HLV38_01415"/>
<dbReference type="EC" id="3.6.1.55" evidence="11"/>
<evidence type="ECO:0000256" key="1">
    <source>
        <dbReference type="ARBA" id="ARBA00001946"/>
    </source>
</evidence>
<dbReference type="PROSITE" id="PS51462">
    <property type="entry name" value="NUDIX"/>
    <property type="match status" value="1"/>
</dbReference>
<evidence type="ECO:0000256" key="5">
    <source>
        <dbReference type="ARBA" id="ARBA00022723"/>
    </source>
</evidence>
<name>A0A6M8IYY8_9ACTN</name>
<keyword evidence="6" id="KW-0227">DNA damage</keyword>
<keyword evidence="4" id="KW-0235">DNA replication</keyword>
<evidence type="ECO:0000259" key="12">
    <source>
        <dbReference type="PROSITE" id="PS51462"/>
    </source>
</evidence>
<dbReference type="InterPro" id="IPR015797">
    <property type="entry name" value="NUDIX_hydrolase-like_dom_sf"/>
</dbReference>
<dbReference type="EMBL" id="CP053716">
    <property type="protein sequence ID" value="QKF06930.1"/>
    <property type="molecule type" value="Genomic_DNA"/>
</dbReference>
<evidence type="ECO:0000256" key="10">
    <source>
        <dbReference type="ARBA" id="ARBA00035861"/>
    </source>
</evidence>
<evidence type="ECO:0000256" key="11">
    <source>
        <dbReference type="ARBA" id="ARBA00038905"/>
    </source>
</evidence>
<evidence type="ECO:0000313" key="14">
    <source>
        <dbReference type="Proteomes" id="UP000503297"/>
    </source>
</evidence>
<dbReference type="InterPro" id="IPR000086">
    <property type="entry name" value="NUDIX_hydrolase_dom"/>
</dbReference>
<dbReference type="Gene3D" id="3.90.79.10">
    <property type="entry name" value="Nucleoside Triphosphate Pyrophosphohydrolase"/>
    <property type="match status" value="1"/>
</dbReference>
<evidence type="ECO:0000256" key="3">
    <source>
        <dbReference type="ARBA" id="ARBA00022457"/>
    </source>
</evidence>
<dbReference type="InterPro" id="IPR020084">
    <property type="entry name" value="NUDIX_hydrolase_CS"/>
</dbReference>
<keyword evidence="3" id="KW-0515">Mutator protein</keyword>
<dbReference type="PRINTS" id="PR00502">
    <property type="entry name" value="NUDIXFAMILY"/>
</dbReference>
<keyword evidence="14" id="KW-1185">Reference proteome</keyword>
<dbReference type="AlphaFoldDB" id="A0A6M8IYY8"/>
<dbReference type="InterPro" id="IPR029119">
    <property type="entry name" value="MutY_C"/>
</dbReference>
<dbReference type="GO" id="GO:0008413">
    <property type="term" value="F:8-oxo-7,8-dihydroguanosine triphosphate pyrophosphatase activity"/>
    <property type="evidence" value="ECO:0007669"/>
    <property type="project" value="TreeGrafter"/>
</dbReference>
<reference evidence="14" key="1">
    <citation type="submission" date="2020-05" db="EMBL/GenBank/DDBJ databases">
        <title>Novel species in genus Nocardioides.</title>
        <authorList>
            <person name="Zhang G."/>
        </authorList>
    </citation>
    <scope>NUCLEOTIDE SEQUENCE [LARGE SCALE GENOMIC DNA]</scope>
    <source>
        <strain evidence="14">zg-1050</strain>
    </source>
</reference>
<proteinExistence type="inferred from homology"/>
<evidence type="ECO:0000256" key="4">
    <source>
        <dbReference type="ARBA" id="ARBA00022705"/>
    </source>
</evidence>
<dbReference type="Proteomes" id="UP000503297">
    <property type="component" value="Chromosome"/>
</dbReference>
<evidence type="ECO:0000256" key="8">
    <source>
        <dbReference type="ARBA" id="ARBA00022842"/>
    </source>
</evidence>
<comment type="cofactor">
    <cofactor evidence="1">
        <name>Mg(2+)</name>
        <dbReference type="ChEBI" id="CHEBI:18420"/>
    </cofactor>
</comment>
<evidence type="ECO:0000256" key="6">
    <source>
        <dbReference type="ARBA" id="ARBA00022763"/>
    </source>
</evidence>
<evidence type="ECO:0000256" key="9">
    <source>
        <dbReference type="ARBA" id="ARBA00023204"/>
    </source>
</evidence>
<dbReference type="SUPFAM" id="SSF55811">
    <property type="entry name" value="Nudix"/>
    <property type="match status" value="1"/>
</dbReference>
<dbReference type="InterPro" id="IPR047127">
    <property type="entry name" value="MutT-like"/>
</dbReference>
<evidence type="ECO:0000256" key="7">
    <source>
        <dbReference type="ARBA" id="ARBA00022801"/>
    </source>
</evidence>
<dbReference type="GO" id="GO:0006281">
    <property type="term" value="P:DNA repair"/>
    <property type="evidence" value="ECO:0007669"/>
    <property type="project" value="UniProtKB-KW"/>
</dbReference>
<dbReference type="Pfam" id="PF14815">
    <property type="entry name" value="NUDIX_4"/>
    <property type="match status" value="1"/>
</dbReference>
<keyword evidence="9" id="KW-0234">DNA repair</keyword>
<dbReference type="GO" id="GO:0046872">
    <property type="term" value="F:metal ion binding"/>
    <property type="evidence" value="ECO:0007669"/>
    <property type="project" value="UniProtKB-KW"/>
</dbReference>
<keyword evidence="7 13" id="KW-0378">Hydrolase</keyword>
<comment type="catalytic activity">
    <reaction evidence="10">
        <text>8-oxo-dGTP + H2O = 8-oxo-dGMP + diphosphate + H(+)</text>
        <dbReference type="Rhea" id="RHEA:31575"/>
        <dbReference type="ChEBI" id="CHEBI:15377"/>
        <dbReference type="ChEBI" id="CHEBI:15378"/>
        <dbReference type="ChEBI" id="CHEBI:33019"/>
        <dbReference type="ChEBI" id="CHEBI:63224"/>
        <dbReference type="ChEBI" id="CHEBI:77896"/>
        <dbReference type="EC" id="3.6.1.55"/>
    </reaction>
</comment>
<dbReference type="GO" id="GO:0035539">
    <property type="term" value="F:8-oxo-7,8-dihydrodeoxyguanosine triphosphate pyrophosphatase activity"/>
    <property type="evidence" value="ECO:0007669"/>
    <property type="project" value="UniProtKB-EC"/>
</dbReference>
<dbReference type="GO" id="GO:0044715">
    <property type="term" value="F:8-oxo-dGDP phosphatase activity"/>
    <property type="evidence" value="ECO:0007669"/>
    <property type="project" value="TreeGrafter"/>
</dbReference>